<keyword evidence="2" id="KW-1185">Reference proteome</keyword>
<protein>
    <submittedName>
        <fullName evidence="1">Uncharacterized protein</fullName>
    </submittedName>
</protein>
<evidence type="ECO:0000313" key="2">
    <source>
        <dbReference type="Proteomes" id="UP000638848"/>
    </source>
</evidence>
<reference evidence="1" key="2">
    <citation type="submission" date="2020-09" db="EMBL/GenBank/DDBJ databases">
        <authorList>
            <person name="Sun Q."/>
            <person name="Zhou Y."/>
        </authorList>
    </citation>
    <scope>NUCLEOTIDE SEQUENCE</scope>
    <source>
        <strain evidence="1">CGMCC 1.12187</strain>
    </source>
</reference>
<dbReference type="EMBL" id="BMEQ01000019">
    <property type="protein sequence ID" value="GGG64431.1"/>
    <property type="molecule type" value="Genomic_DNA"/>
</dbReference>
<proteinExistence type="predicted"/>
<name>A0A917H1Q6_9MICC</name>
<reference evidence="1" key="1">
    <citation type="journal article" date="2014" name="Int. J. Syst. Evol. Microbiol.">
        <title>Complete genome sequence of Corynebacterium casei LMG S-19264T (=DSM 44701T), isolated from a smear-ripened cheese.</title>
        <authorList>
            <consortium name="US DOE Joint Genome Institute (JGI-PGF)"/>
            <person name="Walter F."/>
            <person name="Albersmeier A."/>
            <person name="Kalinowski J."/>
            <person name="Ruckert C."/>
        </authorList>
    </citation>
    <scope>NUCLEOTIDE SEQUENCE</scope>
    <source>
        <strain evidence="1">CGMCC 1.12187</strain>
    </source>
</reference>
<organism evidence="1 2">
    <name type="scientific">Kocuria dechangensis</name>
    <dbReference type="NCBI Taxonomy" id="1176249"/>
    <lineage>
        <taxon>Bacteria</taxon>
        <taxon>Bacillati</taxon>
        <taxon>Actinomycetota</taxon>
        <taxon>Actinomycetes</taxon>
        <taxon>Micrococcales</taxon>
        <taxon>Micrococcaceae</taxon>
        <taxon>Kocuria</taxon>
    </lineage>
</organism>
<comment type="caution">
    <text evidence="1">The sequence shown here is derived from an EMBL/GenBank/DDBJ whole genome shotgun (WGS) entry which is preliminary data.</text>
</comment>
<sequence length="277" mass="30465">MTEVLYEWMDAEQAATALKEYLAERAPALAQLRSAMADGGLDPDEMLEGTLESVGPVWEWITARVAELGVDPRPVEEDPTRPGWPSWIRHGILVDPHPPAESLGLVDGFASYLGQVITDAVPAAVWIIGHHRFDDFPMLNRPVLAAGVHQVCLPALPLYSVYQTVRGREGMGGAEMVEQVRRTIAALRGEGPEAATAEEPLVTVVAEVDCFDVGLRDDIAEDHPGVVDRLVAELADREGVESVHRYGPAALVVDAPSWPELRLRMWLALWLQRHLPR</sequence>
<dbReference type="RefSeq" id="WP_188538644.1">
    <property type="nucleotide sequence ID" value="NZ_BMEQ01000019.1"/>
</dbReference>
<gene>
    <name evidence="1" type="ORF">GCM10011374_30050</name>
</gene>
<dbReference type="AlphaFoldDB" id="A0A917H1Q6"/>
<accession>A0A917H1Q6</accession>
<evidence type="ECO:0000313" key="1">
    <source>
        <dbReference type="EMBL" id="GGG64431.1"/>
    </source>
</evidence>
<dbReference type="Proteomes" id="UP000638848">
    <property type="component" value="Unassembled WGS sequence"/>
</dbReference>